<comment type="caution">
    <text evidence="2">The sequence shown here is derived from an EMBL/GenBank/DDBJ whole genome shotgun (WGS) entry which is preliminary data.</text>
</comment>
<dbReference type="AlphaFoldDB" id="A0A1Y1YJS4"/>
<dbReference type="EMBL" id="MCFA01000218">
    <property type="protein sequence ID" value="ORX98245.1"/>
    <property type="molecule type" value="Genomic_DNA"/>
</dbReference>
<feature type="region of interest" description="Disordered" evidence="1">
    <location>
        <begin position="108"/>
        <end position="148"/>
    </location>
</feature>
<evidence type="ECO:0000313" key="2">
    <source>
        <dbReference type="EMBL" id="ORX98245.1"/>
    </source>
</evidence>
<keyword evidence="3" id="KW-1185">Reference proteome</keyword>
<reference evidence="2 3" key="1">
    <citation type="submission" date="2016-07" db="EMBL/GenBank/DDBJ databases">
        <title>Pervasive Adenine N6-methylation of Active Genes in Fungi.</title>
        <authorList>
            <consortium name="DOE Joint Genome Institute"/>
            <person name="Mondo S.J."/>
            <person name="Dannebaum R.O."/>
            <person name="Kuo R.C."/>
            <person name="Labutti K."/>
            <person name="Haridas S."/>
            <person name="Kuo A."/>
            <person name="Salamov A."/>
            <person name="Ahrendt S.R."/>
            <person name="Lipzen A."/>
            <person name="Sullivan W."/>
            <person name="Andreopoulos W.B."/>
            <person name="Clum A."/>
            <person name="Lindquist E."/>
            <person name="Daum C."/>
            <person name="Ramamoorthy G.K."/>
            <person name="Gryganskyi A."/>
            <person name="Culley D."/>
            <person name="Magnuson J.K."/>
            <person name="James T.Y."/>
            <person name="O'Malley M.A."/>
            <person name="Stajich J.E."/>
            <person name="Spatafora J.W."/>
            <person name="Visel A."/>
            <person name="Grigoriev I.V."/>
        </authorList>
    </citation>
    <scope>NUCLEOTIDE SEQUENCE [LARGE SCALE GENOMIC DNA]</scope>
    <source>
        <strain evidence="2 3">CBS 115471</strain>
    </source>
</reference>
<organism evidence="2 3">
    <name type="scientific">Clohesyomyces aquaticus</name>
    <dbReference type="NCBI Taxonomy" id="1231657"/>
    <lineage>
        <taxon>Eukaryota</taxon>
        <taxon>Fungi</taxon>
        <taxon>Dikarya</taxon>
        <taxon>Ascomycota</taxon>
        <taxon>Pezizomycotina</taxon>
        <taxon>Dothideomycetes</taxon>
        <taxon>Pleosporomycetidae</taxon>
        <taxon>Pleosporales</taxon>
        <taxon>Lindgomycetaceae</taxon>
        <taxon>Clohesyomyces</taxon>
    </lineage>
</organism>
<accession>A0A1Y1YJS4</accession>
<dbReference type="OrthoDB" id="3454835at2759"/>
<name>A0A1Y1YJS4_9PLEO</name>
<gene>
    <name evidence="2" type="ORF">BCR34DRAFT_606992</name>
</gene>
<dbReference type="Proteomes" id="UP000193144">
    <property type="component" value="Unassembled WGS sequence"/>
</dbReference>
<proteinExistence type="predicted"/>
<protein>
    <submittedName>
        <fullName evidence="2">Uncharacterized protein</fullName>
    </submittedName>
</protein>
<evidence type="ECO:0000313" key="3">
    <source>
        <dbReference type="Proteomes" id="UP000193144"/>
    </source>
</evidence>
<evidence type="ECO:0000256" key="1">
    <source>
        <dbReference type="SAM" id="MobiDB-lite"/>
    </source>
</evidence>
<sequence>MATEGAGVDWCGMFRKFHQDAKSKAIAPLLEGNTGMSLIPYDGCAEFHVEDAAHFLKFMESIYNSKKLVGCGQEFVDMTKGYHIMLGYVNLILGQGVKDEGGKDGILKGDGRLKGKSNGDVNGKSNGDVNGKSNGDVNGKSNGDVNGKSNGDTIAMVCKGLRTGMD</sequence>
<feature type="compositionally biased region" description="Polar residues" evidence="1">
    <location>
        <begin position="119"/>
        <end position="148"/>
    </location>
</feature>